<organism evidence="1 2">
    <name type="scientific">Eretmocerus hayati</name>
    <dbReference type="NCBI Taxonomy" id="131215"/>
    <lineage>
        <taxon>Eukaryota</taxon>
        <taxon>Metazoa</taxon>
        <taxon>Ecdysozoa</taxon>
        <taxon>Arthropoda</taxon>
        <taxon>Hexapoda</taxon>
        <taxon>Insecta</taxon>
        <taxon>Pterygota</taxon>
        <taxon>Neoptera</taxon>
        <taxon>Endopterygota</taxon>
        <taxon>Hymenoptera</taxon>
        <taxon>Apocrita</taxon>
        <taxon>Proctotrupomorpha</taxon>
        <taxon>Chalcidoidea</taxon>
        <taxon>Aphelinidae</taxon>
        <taxon>Aphelininae</taxon>
        <taxon>Eretmocerus</taxon>
    </lineage>
</organism>
<sequence>MWPFSDIFVINVVGNFLGMFIRSHYGNDLLIQNNVRIIEEKVMVKSFEFSQEAIEAANSLAEGRFPESFLFGAATSAYQTEGASNVSDKGESVWDFWTHHARNFVDDGSNADVASNSFHKYPEDIHLVKSLGANTYGISLSWSRILPDGLANFVSLDGVRHYNDVINAIVLSGLTPIVTMHHFDIPHKLQVMGGWTNPKMVEYFENFAKVAFTYFGDRVKYWITINDPWSLCNEQFGSPFRPIYNDTGIGNYICGHHALLAHARAYRMYRNEFQWLQKGKVGISLSTRWFEPDEYTSPDDAEATEISFHFSNNWFLHPILSENGGYPELMQTKLGIKSAQQHFKRSRLPNFTPEEVGHVKSSLDFLGLSFFTTFNARYFSLDTSIAYSFESVSRNESLEGDMSATWLPYNDAYGAFEIKNTAANFRKLLTRLNNDYFLPQIYITANGYPDYGEMYDLDRTVYLYEHINELLNAMRAGIDVRGYMAWSLIDGFEWKDGYRKRYGLFGVDFNNETRPREEKLSAKVIRSIYNSREIPDFFTSIEP</sequence>
<dbReference type="Proteomes" id="UP001239111">
    <property type="component" value="Chromosome 3"/>
</dbReference>
<evidence type="ECO:0000313" key="2">
    <source>
        <dbReference type="Proteomes" id="UP001239111"/>
    </source>
</evidence>
<reference evidence="1" key="1">
    <citation type="submission" date="2023-04" db="EMBL/GenBank/DDBJ databases">
        <title>A chromosome-level genome assembly of the parasitoid wasp Eretmocerus hayati.</title>
        <authorList>
            <person name="Zhong Y."/>
            <person name="Liu S."/>
            <person name="Liu Y."/>
        </authorList>
    </citation>
    <scope>NUCLEOTIDE SEQUENCE</scope>
    <source>
        <strain evidence="1">ZJU_SS_LIU_2023</strain>
    </source>
</reference>
<gene>
    <name evidence="1" type="ORF">QAD02_000195</name>
</gene>
<protein>
    <submittedName>
        <fullName evidence="1">Uncharacterized protein</fullName>
    </submittedName>
</protein>
<proteinExistence type="predicted"/>
<name>A0ACC2NEB8_9HYME</name>
<dbReference type="EMBL" id="CM056743">
    <property type="protein sequence ID" value="KAJ8668936.1"/>
    <property type="molecule type" value="Genomic_DNA"/>
</dbReference>
<accession>A0ACC2NEB8</accession>
<evidence type="ECO:0000313" key="1">
    <source>
        <dbReference type="EMBL" id="KAJ8668936.1"/>
    </source>
</evidence>
<comment type="caution">
    <text evidence="1">The sequence shown here is derived from an EMBL/GenBank/DDBJ whole genome shotgun (WGS) entry which is preliminary data.</text>
</comment>
<keyword evidence="2" id="KW-1185">Reference proteome</keyword>